<evidence type="ECO:0000256" key="1">
    <source>
        <dbReference type="ARBA" id="ARBA00022679"/>
    </source>
</evidence>
<dbReference type="Pfam" id="PF13439">
    <property type="entry name" value="Glyco_transf_4"/>
    <property type="match status" value="1"/>
</dbReference>
<dbReference type="STRING" id="1817863.A2Y62_14025"/>
<evidence type="ECO:0000259" key="2">
    <source>
        <dbReference type="Pfam" id="PF00534"/>
    </source>
</evidence>
<organism evidence="4 5">
    <name type="scientific">Candidatus Fischerbacteria bacterium RBG_13_37_8</name>
    <dbReference type="NCBI Taxonomy" id="1817863"/>
    <lineage>
        <taxon>Bacteria</taxon>
        <taxon>Candidatus Fischeribacteriota</taxon>
    </lineage>
</organism>
<evidence type="ECO:0000313" key="5">
    <source>
        <dbReference type="Proteomes" id="UP000178943"/>
    </source>
</evidence>
<feature type="domain" description="Glycosyltransferase subfamily 4-like N-terminal" evidence="3">
    <location>
        <begin position="23"/>
        <end position="199"/>
    </location>
</feature>
<dbReference type="AlphaFoldDB" id="A0A1F5VH40"/>
<dbReference type="Pfam" id="PF00534">
    <property type="entry name" value="Glycos_transf_1"/>
    <property type="match status" value="1"/>
</dbReference>
<keyword evidence="1" id="KW-0808">Transferase</keyword>
<dbReference type="Gene3D" id="3.40.50.2000">
    <property type="entry name" value="Glycogen Phosphorylase B"/>
    <property type="match status" value="2"/>
</dbReference>
<evidence type="ECO:0000259" key="3">
    <source>
        <dbReference type="Pfam" id="PF13439"/>
    </source>
</evidence>
<proteinExistence type="predicted"/>
<evidence type="ECO:0000313" key="4">
    <source>
        <dbReference type="EMBL" id="OGF62241.1"/>
    </source>
</evidence>
<gene>
    <name evidence="4" type="ORF">A2Y62_14025</name>
</gene>
<dbReference type="PANTHER" id="PTHR46401">
    <property type="entry name" value="GLYCOSYLTRANSFERASE WBBK-RELATED"/>
    <property type="match status" value="1"/>
</dbReference>
<protein>
    <recommendedName>
        <fullName evidence="6">Glycosyltransferase WbuB</fullName>
    </recommendedName>
</protein>
<dbReference type="InterPro" id="IPR001296">
    <property type="entry name" value="Glyco_trans_1"/>
</dbReference>
<feature type="domain" description="Glycosyl transferase family 1" evidence="2">
    <location>
        <begin position="217"/>
        <end position="380"/>
    </location>
</feature>
<dbReference type="GO" id="GO:0016757">
    <property type="term" value="F:glycosyltransferase activity"/>
    <property type="evidence" value="ECO:0007669"/>
    <property type="project" value="InterPro"/>
</dbReference>
<dbReference type="GO" id="GO:0009103">
    <property type="term" value="P:lipopolysaccharide biosynthetic process"/>
    <property type="evidence" value="ECO:0007669"/>
    <property type="project" value="TreeGrafter"/>
</dbReference>
<name>A0A1F5VH40_9BACT</name>
<dbReference type="Proteomes" id="UP000178943">
    <property type="component" value="Unassembled WGS sequence"/>
</dbReference>
<evidence type="ECO:0008006" key="6">
    <source>
        <dbReference type="Google" id="ProtNLM"/>
    </source>
</evidence>
<accession>A0A1F5VH40</accession>
<dbReference type="PANTHER" id="PTHR46401:SF2">
    <property type="entry name" value="GLYCOSYLTRANSFERASE WBBK-RELATED"/>
    <property type="match status" value="1"/>
</dbReference>
<reference evidence="4 5" key="1">
    <citation type="journal article" date="2016" name="Nat. Commun.">
        <title>Thousands of microbial genomes shed light on interconnected biogeochemical processes in an aquifer system.</title>
        <authorList>
            <person name="Anantharaman K."/>
            <person name="Brown C.T."/>
            <person name="Hug L.A."/>
            <person name="Sharon I."/>
            <person name="Castelle C.J."/>
            <person name="Probst A.J."/>
            <person name="Thomas B.C."/>
            <person name="Singh A."/>
            <person name="Wilkins M.J."/>
            <person name="Karaoz U."/>
            <person name="Brodie E.L."/>
            <person name="Williams K.H."/>
            <person name="Hubbard S.S."/>
            <person name="Banfield J.F."/>
        </authorList>
    </citation>
    <scope>NUCLEOTIDE SEQUENCE [LARGE SCALE GENOMIC DNA]</scope>
</reference>
<comment type="caution">
    <text evidence="4">The sequence shown here is derived from an EMBL/GenBank/DDBJ whole genome shotgun (WGS) entry which is preliminary data.</text>
</comment>
<dbReference type="SUPFAM" id="SSF53756">
    <property type="entry name" value="UDP-Glycosyltransferase/glycogen phosphorylase"/>
    <property type="match status" value="1"/>
</dbReference>
<dbReference type="InterPro" id="IPR028098">
    <property type="entry name" value="Glyco_trans_4-like_N"/>
</dbReference>
<sequence length="408" mass="46315">MNVLLINQYFHPDISATSLIITDLCIELTRHFNISVLCGTPSYNPAESLTYKSFKFYTYKDCRVMRVWNTSFSRRTFKGRILNYLTFMSTGCLTALLLKKSNATFAMTDPPFVGFIAYMINKIKRVPYVVTLQDIHPDIEIHTGLLKKSFLVSAWIKLNKLIFNNAVYVIVLGNTMKDYLKDAYGLAPEKIKVIPNYCDDKIITPQPKQNKFLNDKPFKDKFIITHSGNMGLNQDLHIIIESAKLLKDNQDIAFVFIGDGAMKERLLASVKNNALSNIHFLPYEQKENLPFSLSAADVHLITLGKGLTRYILPSKLYGIMAVSRPIIACIDNDSDVAHIIEEAQCGLVIEPGNPETLANAISWMYKNKNDLPALGENARQYLENNLRKAHVIEKYRELFLSISSRVSL</sequence>
<dbReference type="EMBL" id="MFGW01000183">
    <property type="protein sequence ID" value="OGF62241.1"/>
    <property type="molecule type" value="Genomic_DNA"/>
</dbReference>
<dbReference type="CDD" id="cd03794">
    <property type="entry name" value="GT4_WbuB-like"/>
    <property type="match status" value="1"/>
</dbReference>